<evidence type="ECO:0000313" key="3">
    <source>
        <dbReference type="Proteomes" id="UP000281547"/>
    </source>
</evidence>
<accession>A0A433XKF8</accession>
<reference evidence="2 3" key="1">
    <citation type="journal article" date="2016" name="Int. J. Syst. Evol. Microbiol.">
        <title>Arsenicitalea aurantiaca gen. nov., sp. nov., a new member of the family Hyphomicrobiaceae, isolated from high-arsenic sediment.</title>
        <authorList>
            <person name="Mu Y."/>
            <person name="Zhou L."/>
            <person name="Zeng X.C."/>
            <person name="Liu L."/>
            <person name="Pan Y."/>
            <person name="Chen X."/>
            <person name="Wang J."/>
            <person name="Li S."/>
            <person name="Li W.J."/>
            <person name="Wang Y."/>
        </authorList>
    </citation>
    <scope>NUCLEOTIDE SEQUENCE [LARGE SCALE GENOMIC DNA]</scope>
    <source>
        <strain evidence="2 3">42-50</strain>
    </source>
</reference>
<sequence length="113" mass="12758">MSRRYARELTADELAVQPDDAIDYSEIPELDEAFWRTAKLVQPEKTEAISLRVKTSVLEAFRAQGRGYQSRMNAVLEAYVRTLPQAGPGADQRLKTTPPSQPVKRARKTQKTP</sequence>
<gene>
    <name evidence="2" type="ORF">EMQ25_00655</name>
</gene>
<dbReference type="AlphaFoldDB" id="A0A433XKF8"/>
<organism evidence="2 3">
    <name type="scientific">Arsenicitalea aurantiaca</name>
    <dbReference type="NCBI Taxonomy" id="1783274"/>
    <lineage>
        <taxon>Bacteria</taxon>
        <taxon>Pseudomonadati</taxon>
        <taxon>Pseudomonadota</taxon>
        <taxon>Alphaproteobacteria</taxon>
        <taxon>Hyphomicrobiales</taxon>
        <taxon>Devosiaceae</taxon>
        <taxon>Arsenicitalea</taxon>
    </lineage>
</organism>
<dbReference type="RefSeq" id="WP_127186627.1">
    <property type="nucleotide sequence ID" value="NZ_RZNJ01000001.1"/>
</dbReference>
<keyword evidence="3" id="KW-1185">Reference proteome</keyword>
<dbReference type="Pfam" id="PF14384">
    <property type="entry name" value="BrnA_antitoxin"/>
    <property type="match status" value="1"/>
</dbReference>
<evidence type="ECO:0000256" key="1">
    <source>
        <dbReference type="SAM" id="MobiDB-lite"/>
    </source>
</evidence>
<dbReference type="Proteomes" id="UP000281547">
    <property type="component" value="Unassembled WGS sequence"/>
</dbReference>
<feature type="compositionally biased region" description="Basic residues" evidence="1">
    <location>
        <begin position="104"/>
        <end position="113"/>
    </location>
</feature>
<comment type="caution">
    <text evidence="2">The sequence shown here is derived from an EMBL/GenBank/DDBJ whole genome shotgun (WGS) entry which is preliminary data.</text>
</comment>
<dbReference type="OrthoDB" id="361944at2"/>
<protein>
    <submittedName>
        <fullName evidence="2">3-oxoacyl-ACP synthase</fullName>
    </submittedName>
</protein>
<feature type="region of interest" description="Disordered" evidence="1">
    <location>
        <begin position="85"/>
        <end position="113"/>
    </location>
</feature>
<evidence type="ECO:0000313" key="2">
    <source>
        <dbReference type="EMBL" id="RUT34508.1"/>
    </source>
</evidence>
<dbReference type="EMBL" id="RZNJ01000001">
    <property type="protein sequence ID" value="RUT34508.1"/>
    <property type="molecule type" value="Genomic_DNA"/>
</dbReference>
<name>A0A433XKF8_9HYPH</name>
<proteinExistence type="predicted"/>
<dbReference type="InterPro" id="IPR025528">
    <property type="entry name" value="BrnA_antitoxin"/>
</dbReference>